<evidence type="ECO:0000313" key="1">
    <source>
        <dbReference type="EMBL" id="TQL78973.1"/>
    </source>
</evidence>
<dbReference type="GO" id="GO:0004674">
    <property type="term" value="F:protein serine/threonine kinase activity"/>
    <property type="evidence" value="ECO:0007669"/>
    <property type="project" value="UniProtKB-KW"/>
</dbReference>
<dbReference type="OrthoDB" id="334783at2"/>
<organism evidence="1 2">
    <name type="scientific">Stackebrandtia endophytica</name>
    <dbReference type="NCBI Taxonomy" id="1496996"/>
    <lineage>
        <taxon>Bacteria</taxon>
        <taxon>Bacillati</taxon>
        <taxon>Actinomycetota</taxon>
        <taxon>Actinomycetes</taxon>
        <taxon>Glycomycetales</taxon>
        <taxon>Glycomycetaceae</taxon>
        <taxon>Stackebrandtia</taxon>
    </lineage>
</organism>
<dbReference type="InParanoid" id="A0A543B2A3"/>
<reference evidence="1 2" key="1">
    <citation type="submission" date="2019-06" db="EMBL/GenBank/DDBJ databases">
        <title>Sequencing the genomes of 1000 actinobacteria strains.</title>
        <authorList>
            <person name="Klenk H.-P."/>
        </authorList>
    </citation>
    <scope>NUCLEOTIDE SEQUENCE [LARGE SCALE GENOMIC DNA]</scope>
    <source>
        <strain evidence="1 2">DSM 45928</strain>
    </source>
</reference>
<dbReference type="EMBL" id="VFOW01000001">
    <property type="protein sequence ID" value="TQL78973.1"/>
    <property type="molecule type" value="Genomic_DNA"/>
</dbReference>
<name>A0A543B2A3_9ACTN</name>
<dbReference type="AlphaFoldDB" id="A0A543B2A3"/>
<keyword evidence="1" id="KW-0723">Serine/threonine-protein kinase</keyword>
<dbReference type="SUPFAM" id="SSF56112">
    <property type="entry name" value="Protein kinase-like (PK-like)"/>
    <property type="match status" value="1"/>
</dbReference>
<keyword evidence="1" id="KW-0418">Kinase</keyword>
<dbReference type="Proteomes" id="UP000317043">
    <property type="component" value="Unassembled WGS sequence"/>
</dbReference>
<keyword evidence="2" id="KW-1185">Reference proteome</keyword>
<comment type="caution">
    <text evidence="1">The sequence shown here is derived from an EMBL/GenBank/DDBJ whole genome shotgun (WGS) entry which is preliminary data.</text>
</comment>
<proteinExistence type="predicted"/>
<gene>
    <name evidence="1" type="ORF">FB566_4571</name>
</gene>
<keyword evidence="1" id="KW-0808">Transferase</keyword>
<protein>
    <submittedName>
        <fullName evidence="1">Serine/threonine protein kinase</fullName>
    </submittedName>
</protein>
<accession>A0A543B2A3</accession>
<evidence type="ECO:0000313" key="2">
    <source>
        <dbReference type="Proteomes" id="UP000317043"/>
    </source>
</evidence>
<dbReference type="RefSeq" id="WP_142043932.1">
    <property type="nucleotide sequence ID" value="NZ_JBHTGS010000002.1"/>
</dbReference>
<dbReference type="InterPro" id="IPR011009">
    <property type="entry name" value="Kinase-like_dom_sf"/>
</dbReference>
<sequence length="265" mass="29923">MTFRWPTAIDETPEEFLKRRGEVFAVFDARTQDSGNVSFGVAIDRRRYFVKTAGAPMTTANLTHPDRVALLRNAAAIGATRHRCLPELVATMDSPHGLVLVYDWVAGELLQAPASLARFRALPDWSITDCLDDVFDVHHRLGRIAVDFYFGSLMYRFEDRRIHLVDLDHYVTEPFRNEMGRMFGSTRFMAPEEHTLGALIDQTTTVYTLGRLVLLTLGDGSSNRDGFRGCEAQWNLAITATSTPRSDRPSTIAEFVEAWRNARAH</sequence>